<name>A0A518BUW0_9BACT</name>
<dbReference type="Gene3D" id="3.30.360.10">
    <property type="entry name" value="Dihydrodipicolinate Reductase, domain 2"/>
    <property type="match status" value="1"/>
</dbReference>
<organism evidence="3 4">
    <name type="scientific">Mucisphaera calidilacus</name>
    <dbReference type="NCBI Taxonomy" id="2527982"/>
    <lineage>
        <taxon>Bacteria</taxon>
        <taxon>Pseudomonadati</taxon>
        <taxon>Planctomycetota</taxon>
        <taxon>Phycisphaerae</taxon>
        <taxon>Phycisphaerales</taxon>
        <taxon>Phycisphaeraceae</taxon>
        <taxon>Mucisphaera</taxon>
    </lineage>
</organism>
<dbReference type="Proteomes" id="UP000320386">
    <property type="component" value="Chromosome"/>
</dbReference>
<feature type="domain" description="GFO/IDH/MocA-like oxidoreductase" evidence="2">
    <location>
        <begin position="142"/>
        <end position="259"/>
    </location>
</feature>
<keyword evidence="3" id="KW-0560">Oxidoreductase</keyword>
<dbReference type="Pfam" id="PF22725">
    <property type="entry name" value="GFO_IDH_MocA_C3"/>
    <property type="match status" value="1"/>
</dbReference>
<keyword evidence="4" id="KW-1185">Reference proteome</keyword>
<evidence type="ECO:0000313" key="3">
    <source>
        <dbReference type="EMBL" id="QDU70737.1"/>
    </source>
</evidence>
<dbReference type="PANTHER" id="PTHR43708">
    <property type="entry name" value="CONSERVED EXPRESSED OXIDOREDUCTASE (EUROFUNG)"/>
    <property type="match status" value="1"/>
</dbReference>
<dbReference type="InterPro" id="IPR036291">
    <property type="entry name" value="NAD(P)-bd_dom_sf"/>
</dbReference>
<dbReference type="InterPro" id="IPR055170">
    <property type="entry name" value="GFO_IDH_MocA-like_dom"/>
</dbReference>
<feature type="domain" description="Gfo/Idh/MocA-like oxidoreductase N-terminal" evidence="1">
    <location>
        <begin position="14"/>
        <end position="131"/>
    </location>
</feature>
<dbReference type="EMBL" id="CP036280">
    <property type="protein sequence ID" value="QDU70737.1"/>
    <property type="molecule type" value="Genomic_DNA"/>
</dbReference>
<dbReference type="Gene3D" id="3.40.50.720">
    <property type="entry name" value="NAD(P)-binding Rossmann-like Domain"/>
    <property type="match status" value="1"/>
</dbReference>
<sequence>MIQQQDSSSGLSPLRVGVIGLGRSGFNIHCKWLSTLPEHFAVAAVADPDRHRCQEARQTFGAQVHNSVDDLIHDGSLDVVVVASPNLMHEEQACSAMQAGRHVVVEKPLALSTQGADRMIACAEETGRVLAPFQNRRFEPHFRKVREVLGSGILGRIVQIRIEWSFFTRRWDWQTLRSQGGGSLHNHGAHLLDHALELFGEGDPEVFVDMQHALSMGDAEDHVKVILRGEGHPTIDIESSSCCVFPEDRWHVWGTAGGLRGTTDRLEWRWVDWNTMPERHADEGPAEGRAYQHEAYEWQSASWEDPKDEPITAVLFYRNLLDVLRGRGTLTVTPESVRRQMAVLDQCHAQMAC</sequence>
<dbReference type="InterPro" id="IPR000683">
    <property type="entry name" value="Gfo/Idh/MocA-like_OxRdtase_N"/>
</dbReference>
<dbReference type="SUPFAM" id="SSF51735">
    <property type="entry name" value="NAD(P)-binding Rossmann-fold domains"/>
    <property type="match status" value="1"/>
</dbReference>
<dbReference type="RefSeq" id="WP_145444889.1">
    <property type="nucleotide sequence ID" value="NZ_CP036280.1"/>
</dbReference>
<dbReference type="Pfam" id="PF01408">
    <property type="entry name" value="GFO_IDH_MocA"/>
    <property type="match status" value="1"/>
</dbReference>
<evidence type="ECO:0000313" key="4">
    <source>
        <dbReference type="Proteomes" id="UP000320386"/>
    </source>
</evidence>
<dbReference type="KEGG" id="mcad:Pan265_05720"/>
<dbReference type="AlphaFoldDB" id="A0A518BUW0"/>
<accession>A0A518BUW0</accession>
<evidence type="ECO:0000259" key="2">
    <source>
        <dbReference type="Pfam" id="PF22725"/>
    </source>
</evidence>
<dbReference type="EC" id="1.-.-.-" evidence="3"/>
<dbReference type="InterPro" id="IPR051317">
    <property type="entry name" value="Gfo/Idh/MocA_oxidoreduct"/>
</dbReference>
<protein>
    <submittedName>
        <fullName evidence="3">Putative oxidoreductase YvaA</fullName>
        <ecNumber evidence="3">1.-.-.-</ecNumber>
    </submittedName>
</protein>
<proteinExistence type="predicted"/>
<evidence type="ECO:0000259" key="1">
    <source>
        <dbReference type="Pfam" id="PF01408"/>
    </source>
</evidence>
<reference evidence="3 4" key="1">
    <citation type="submission" date="2019-02" db="EMBL/GenBank/DDBJ databases">
        <title>Deep-cultivation of Planctomycetes and their phenomic and genomic characterization uncovers novel biology.</title>
        <authorList>
            <person name="Wiegand S."/>
            <person name="Jogler M."/>
            <person name="Boedeker C."/>
            <person name="Pinto D."/>
            <person name="Vollmers J."/>
            <person name="Rivas-Marin E."/>
            <person name="Kohn T."/>
            <person name="Peeters S.H."/>
            <person name="Heuer A."/>
            <person name="Rast P."/>
            <person name="Oberbeckmann S."/>
            <person name="Bunk B."/>
            <person name="Jeske O."/>
            <person name="Meyerdierks A."/>
            <person name="Storesund J.E."/>
            <person name="Kallscheuer N."/>
            <person name="Luecker S."/>
            <person name="Lage O.M."/>
            <person name="Pohl T."/>
            <person name="Merkel B.J."/>
            <person name="Hornburger P."/>
            <person name="Mueller R.-W."/>
            <person name="Bruemmer F."/>
            <person name="Labrenz M."/>
            <person name="Spormann A.M."/>
            <person name="Op den Camp H."/>
            <person name="Overmann J."/>
            <person name="Amann R."/>
            <person name="Jetten M.S.M."/>
            <person name="Mascher T."/>
            <person name="Medema M.H."/>
            <person name="Devos D.P."/>
            <person name="Kaster A.-K."/>
            <person name="Ovreas L."/>
            <person name="Rohde M."/>
            <person name="Galperin M.Y."/>
            <person name="Jogler C."/>
        </authorList>
    </citation>
    <scope>NUCLEOTIDE SEQUENCE [LARGE SCALE GENOMIC DNA]</scope>
    <source>
        <strain evidence="3 4">Pan265</strain>
    </source>
</reference>
<gene>
    <name evidence="3" type="primary">yvaA</name>
    <name evidence="3" type="ORF">Pan265_05720</name>
</gene>
<dbReference type="OrthoDB" id="9788246at2"/>
<dbReference type="SUPFAM" id="SSF55347">
    <property type="entry name" value="Glyceraldehyde-3-phosphate dehydrogenase-like, C-terminal domain"/>
    <property type="match status" value="1"/>
</dbReference>
<dbReference type="GO" id="GO:0000166">
    <property type="term" value="F:nucleotide binding"/>
    <property type="evidence" value="ECO:0007669"/>
    <property type="project" value="InterPro"/>
</dbReference>
<dbReference type="PANTHER" id="PTHR43708:SF8">
    <property type="entry name" value="OXIDOREDUCTASE"/>
    <property type="match status" value="1"/>
</dbReference>
<dbReference type="GO" id="GO:0016491">
    <property type="term" value="F:oxidoreductase activity"/>
    <property type="evidence" value="ECO:0007669"/>
    <property type="project" value="UniProtKB-KW"/>
</dbReference>